<evidence type="ECO:0000313" key="4">
    <source>
        <dbReference type="EMBL" id="KJF65338.1"/>
    </source>
</evidence>
<comment type="caution">
    <text evidence="4">The sequence shown here is derived from an EMBL/GenBank/DDBJ whole genome shotgun (WGS) entry which is preliminary data.</text>
</comment>
<dbReference type="EMBL" id="JWJH01000040">
    <property type="protein sequence ID" value="KJF65338.1"/>
    <property type="molecule type" value="Genomic_DNA"/>
</dbReference>
<keyword evidence="5" id="KW-1185">Reference proteome</keyword>
<dbReference type="RefSeq" id="WP_045025044.1">
    <property type="nucleotide sequence ID" value="NZ_JWJH01000040.1"/>
</dbReference>
<organism evidence="4 5">
    <name type="scientific">Rhizobium nepotum 39/7</name>
    <dbReference type="NCBI Taxonomy" id="1368418"/>
    <lineage>
        <taxon>Bacteria</taxon>
        <taxon>Pseudomonadati</taxon>
        <taxon>Pseudomonadota</taxon>
        <taxon>Alphaproteobacteria</taxon>
        <taxon>Hyphomicrobiales</taxon>
        <taxon>Rhizobiaceae</taxon>
        <taxon>Rhizobium/Agrobacterium group</taxon>
        <taxon>Rhizobium</taxon>
    </lineage>
</organism>
<gene>
    <name evidence="4" type="ORF">RS75_23695</name>
</gene>
<keyword evidence="2" id="KW-1133">Transmembrane helix</keyword>
<keyword evidence="2" id="KW-0472">Membrane</keyword>
<dbReference type="Gene3D" id="3.30.9.10">
    <property type="entry name" value="D-Amino Acid Oxidase, subunit A, domain 2"/>
    <property type="match status" value="1"/>
</dbReference>
<dbReference type="SUPFAM" id="SSF51905">
    <property type="entry name" value="FAD/NAD(P)-binding domain"/>
    <property type="match status" value="1"/>
</dbReference>
<dbReference type="Pfam" id="PF01266">
    <property type="entry name" value="DAO"/>
    <property type="match status" value="1"/>
</dbReference>
<dbReference type="PANTHER" id="PTHR13847">
    <property type="entry name" value="SARCOSINE DEHYDROGENASE-RELATED"/>
    <property type="match status" value="1"/>
</dbReference>
<evidence type="ECO:0000259" key="3">
    <source>
        <dbReference type="Pfam" id="PF01266"/>
    </source>
</evidence>
<evidence type="ECO:0000313" key="5">
    <source>
        <dbReference type="Proteomes" id="UP000052068"/>
    </source>
</evidence>
<keyword evidence="2" id="KW-0812">Transmembrane</keyword>
<proteinExistence type="predicted"/>
<dbReference type="SUPFAM" id="SSF54373">
    <property type="entry name" value="FAD-linked reductases, C-terminal domain"/>
    <property type="match status" value="1"/>
</dbReference>
<keyword evidence="1" id="KW-0560">Oxidoreductase</keyword>
<sequence>MARHDIIVVGAGMVGSAIGWGLARLGCRVLMLDGADESERAARANFGLVWGQSKGDTLPEYARWTREAIQLWPEFQAELFEEAGISCGFIGSGGLHICLSDAELEDRRALFARMGKAEGGNTLDLRILDRHEVADLIPGIGPDVVGAGFCGQDGHVSPHGLLMAMHRAFVRRGGDVLSSCPVLGIEHNGTTWTVQTKDGLFRSPMLVLAAGTGNKVLGAKLGVDIPVFGLKGQILVSERVSPRLNFPTHKVRQTEVGTILLGDSKEPDAGSDDRATVDVMRDIAGRCLRMLPWLAEINLVRAWGGIRSMTADSYPIYDVYPDHPGLFSACCHSGVTLAPIHAMRLAPLIAAANLTPQLAAMSARRFDVQTN</sequence>
<name>A0ABR5CKD9_9HYPH</name>
<dbReference type="Proteomes" id="UP000052068">
    <property type="component" value="Unassembled WGS sequence"/>
</dbReference>
<evidence type="ECO:0000256" key="2">
    <source>
        <dbReference type="SAM" id="Phobius"/>
    </source>
</evidence>
<evidence type="ECO:0000256" key="1">
    <source>
        <dbReference type="ARBA" id="ARBA00023002"/>
    </source>
</evidence>
<dbReference type="InterPro" id="IPR006076">
    <property type="entry name" value="FAD-dep_OxRdtase"/>
</dbReference>
<reference evidence="4 5" key="1">
    <citation type="submission" date="2015-03" db="EMBL/GenBank/DDBJ databases">
        <title>Draft Genome Sequences of Agrobacterium nepotum Strain 39/7T (= CFBP 7436T = LMG 26435T) and Agrobacterium sp. Strain KFB 330 (= CFBP 8308 = LMG 28674).</title>
        <authorList>
            <person name="Kuzmanovic N."/>
            <person name="Pulawska J."/>
            <person name="Obradovic A."/>
        </authorList>
    </citation>
    <scope>NUCLEOTIDE SEQUENCE [LARGE SCALE GENOMIC DNA]</scope>
    <source>
        <strain evidence="4 5">39/7</strain>
    </source>
</reference>
<dbReference type="Gene3D" id="3.50.50.60">
    <property type="entry name" value="FAD/NAD(P)-binding domain"/>
    <property type="match status" value="1"/>
</dbReference>
<accession>A0ABR5CKD9</accession>
<dbReference type="InterPro" id="IPR036188">
    <property type="entry name" value="FAD/NAD-bd_sf"/>
</dbReference>
<protein>
    <recommendedName>
        <fullName evidence="3">FAD dependent oxidoreductase domain-containing protein</fullName>
    </recommendedName>
</protein>
<feature type="domain" description="FAD dependent oxidoreductase" evidence="3">
    <location>
        <begin position="5"/>
        <end position="346"/>
    </location>
</feature>
<feature type="transmembrane region" description="Helical" evidence="2">
    <location>
        <begin position="6"/>
        <end position="23"/>
    </location>
</feature>